<evidence type="ECO:0000256" key="3">
    <source>
        <dbReference type="ARBA" id="ARBA00022692"/>
    </source>
</evidence>
<dbReference type="SUPFAM" id="SSF56112">
    <property type="entry name" value="Protein kinase-like (PK-like)"/>
    <property type="match status" value="1"/>
</dbReference>
<evidence type="ECO:0000256" key="2">
    <source>
        <dbReference type="ARBA" id="ARBA00022527"/>
    </source>
</evidence>
<accession>A0AAU9N6I4</accession>
<sequence length="155" mass="17569">MTGGRGTPGYTTPELWLPLPVSHKCDVYSFGMLLFEIIGRRRNMDVRLGDSQQWFPIYVWGKYEKKELNDLMYRPEIRPTMRIAVKMLEGVLPVPESLNPFSHLFSSVDEADHSLARLAWNGGGSDWSSSDKSSVVAKTPLMRRYEITMASGVNV</sequence>
<dbReference type="EMBL" id="CAKMRJ010003334">
    <property type="protein sequence ID" value="CAH1432603.1"/>
    <property type="molecule type" value="Genomic_DNA"/>
</dbReference>
<evidence type="ECO:0000256" key="7">
    <source>
        <dbReference type="ARBA" id="ARBA00023180"/>
    </source>
</evidence>
<proteinExistence type="predicted"/>
<dbReference type="AlphaFoldDB" id="A0AAU9N6I4"/>
<dbReference type="PANTHER" id="PTHR27009">
    <property type="entry name" value="RUST RESISTANCE KINASE LR10-RELATED"/>
    <property type="match status" value="1"/>
</dbReference>
<dbReference type="GO" id="GO:0004674">
    <property type="term" value="F:protein serine/threonine kinase activity"/>
    <property type="evidence" value="ECO:0007669"/>
    <property type="project" value="UniProtKB-KW"/>
</dbReference>
<keyword evidence="5" id="KW-1133">Transmembrane helix</keyword>
<evidence type="ECO:0008006" key="10">
    <source>
        <dbReference type="Google" id="ProtNLM"/>
    </source>
</evidence>
<keyword evidence="6" id="KW-0472">Membrane</keyword>
<keyword evidence="9" id="KW-1185">Reference proteome</keyword>
<comment type="subcellular location">
    <subcellularLocation>
        <location evidence="1">Membrane</location>
        <topology evidence="1">Single-pass type I membrane protein</topology>
    </subcellularLocation>
</comment>
<name>A0AAU9N6I4_9ASTR</name>
<dbReference type="InterPro" id="IPR011009">
    <property type="entry name" value="Kinase-like_dom_sf"/>
</dbReference>
<dbReference type="GO" id="GO:0016020">
    <property type="term" value="C:membrane"/>
    <property type="evidence" value="ECO:0007669"/>
    <property type="project" value="UniProtKB-SubCell"/>
</dbReference>
<evidence type="ECO:0000256" key="5">
    <source>
        <dbReference type="ARBA" id="ARBA00022989"/>
    </source>
</evidence>
<evidence type="ECO:0000313" key="8">
    <source>
        <dbReference type="EMBL" id="CAH1432603.1"/>
    </source>
</evidence>
<protein>
    <recommendedName>
        <fullName evidence="10">Protein kinase domain-containing protein</fullName>
    </recommendedName>
</protein>
<dbReference type="Gene3D" id="1.10.510.10">
    <property type="entry name" value="Transferase(Phosphotransferase) domain 1"/>
    <property type="match status" value="1"/>
</dbReference>
<dbReference type="Proteomes" id="UP001157418">
    <property type="component" value="Unassembled WGS sequence"/>
</dbReference>
<gene>
    <name evidence="8" type="ORF">LVIROSA_LOCUS19243</name>
</gene>
<evidence type="ECO:0000256" key="4">
    <source>
        <dbReference type="ARBA" id="ARBA00022729"/>
    </source>
</evidence>
<keyword evidence="2" id="KW-0808">Transferase</keyword>
<keyword evidence="2" id="KW-0723">Serine/threonine-protein kinase</keyword>
<keyword evidence="2" id="KW-0418">Kinase</keyword>
<keyword evidence="3" id="KW-0812">Transmembrane</keyword>
<keyword evidence="4" id="KW-0732">Signal</keyword>
<keyword evidence="7" id="KW-0325">Glycoprotein</keyword>
<evidence type="ECO:0000256" key="6">
    <source>
        <dbReference type="ARBA" id="ARBA00023136"/>
    </source>
</evidence>
<organism evidence="8 9">
    <name type="scientific">Lactuca virosa</name>
    <dbReference type="NCBI Taxonomy" id="75947"/>
    <lineage>
        <taxon>Eukaryota</taxon>
        <taxon>Viridiplantae</taxon>
        <taxon>Streptophyta</taxon>
        <taxon>Embryophyta</taxon>
        <taxon>Tracheophyta</taxon>
        <taxon>Spermatophyta</taxon>
        <taxon>Magnoliopsida</taxon>
        <taxon>eudicotyledons</taxon>
        <taxon>Gunneridae</taxon>
        <taxon>Pentapetalae</taxon>
        <taxon>asterids</taxon>
        <taxon>campanulids</taxon>
        <taxon>Asterales</taxon>
        <taxon>Asteraceae</taxon>
        <taxon>Cichorioideae</taxon>
        <taxon>Cichorieae</taxon>
        <taxon>Lactucinae</taxon>
        <taxon>Lactuca</taxon>
    </lineage>
</organism>
<dbReference type="InterPro" id="IPR045874">
    <property type="entry name" value="LRK10/LRL21-25-like"/>
</dbReference>
<evidence type="ECO:0000313" key="9">
    <source>
        <dbReference type="Proteomes" id="UP001157418"/>
    </source>
</evidence>
<comment type="caution">
    <text evidence="8">The sequence shown here is derived from an EMBL/GenBank/DDBJ whole genome shotgun (WGS) entry which is preliminary data.</text>
</comment>
<evidence type="ECO:0000256" key="1">
    <source>
        <dbReference type="ARBA" id="ARBA00004479"/>
    </source>
</evidence>
<reference evidence="8 9" key="1">
    <citation type="submission" date="2022-01" db="EMBL/GenBank/DDBJ databases">
        <authorList>
            <person name="Xiong W."/>
            <person name="Schranz E."/>
        </authorList>
    </citation>
    <scope>NUCLEOTIDE SEQUENCE [LARGE SCALE GENOMIC DNA]</scope>
</reference>